<feature type="domain" description="Tyr recombinase" evidence="2">
    <location>
        <begin position="1"/>
        <end position="89"/>
    </location>
</feature>
<dbReference type="GO" id="GO:0003677">
    <property type="term" value="F:DNA binding"/>
    <property type="evidence" value="ECO:0007669"/>
    <property type="project" value="InterPro"/>
</dbReference>
<protein>
    <recommendedName>
        <fullName evidence="2">Tyr recombinase domain-containing protein</fullName>
    </recommendedName>
</protein>
<dbReference type="Gene3D" id="1.10.443.10">
    <property type="entry name" value="Intergrase catalytic core"/>
    <property type="match status" value="1"/>
</dbReference>
<dbReference type="PROSITE" id="PS51898">
    <property type="entry name" value="TYR_RECOMBINASE"/>
    <property type="match status" value="1"/>
</dbReference>
<dbReference type="InterPro" id="IPR013762">
    <property type="entry name" value="Integrase-like_cat_sf"/>
</dbReference>
<proteinExistence type="predicted"/>
<keyword evidence="1" id="KW-0233">DNA recombination</keyword>
<comment type="caution">
    <text evidence="3">The sequence shown here is derived from an EMBL/GenBank/DDBJ whole genome shotgun (WGS) entry which is preliminary data.</text>
</comment>
<dbReference type="SUPFAM" id="SSF56349">
    <property type="entry name" value="DNA breaking-rejoining enzymes"/>
    <property type="match status" value="1"/>
</dbReference>
<gene>
    <name evidence="3" type="ORF">LCGC14_2897850</name>
</gene>
<accession>A0A0F9A379</accession>
<organism evidence="3">
    <name type="scientific">marine sediment metagenome</name>
    <dbReference type="NCBI Taxonomy" id="412755"/>
    <lineage>
        <taxon>unclassified sequences</taxon>
        <taxon>metagenomes</taxon>
        <taxon>ecological metagenomes</taxon>
    </lineage>
</organism>
<name>A0A0F9A379_9ZZZZ</name>
<dbReference type="GO" id="GO:0006310">
    <property type="term" value="P:DNA recombination"/>
    <property type="evidence" value="ECO:0007669"/>
    <property type="project" value="UniProtKB-KW"/>
</dbReference>
<evidence type="ECO:0000259" key="2">
    <source>
        <dbReference type="PROSITE" id="PS51898"/>
    </source>
</evidence>
<dbReference type="EMBL" id="LAZR01056969">
    <property type="protein sequence ID" value="KKK73044.1"/>
    <property type="molecule type" value="Genomic_DNA"/>
</dbReference>
<evidence type="ECO:0000313" key="3">
    <source>
        <dbReference type="EMBL" id="KKK73044.1"/>
    </source>
</evidence>
<evidence type="ECO:0000256" key="1">
    <source>
        <dbReference type="ARBA" id="ARBA00023172"/>
    </source>
</evidence>
<dbReference type="InterPro" id="IPR011010">
    <property type="entry name" value="DNA_brk_join_enz"/>
</dbReference>
<sequence>IGLGDAHHIWTGVRGPLTLTGLKQATQHILTQIGVAGGPHMLRHTFAREWLRNGGDLRSLQDLLGHTDIKTTVLYTALNDTDLQLKHAQFSPVARAQPRAM</sequence>
<reference evidence="3" key="1">
    <citation type="journal article" date="2015" name="Nature">
        <title>Complex archaea that bridge the gap between prokaryotes and eukaryotes.</title>
        <authorList>
            <person name="Spang A."/>
            <person name="Saw J.H."/>
            <person name="Jorgensen S.L."/>
            <person name="Zaremba-Niedzwiedzka K."/>
            <person name="Martijn J."/>
            <person name="Lind A.E."/>
            <person name="van Eijk R."/>
            <person name="Schleper C."/>
            <person name="Guy L."/>
            <person name="Ettema T.J."/>
        </authorList>
    </citation>
    <scope>NUCLEOTIDE SEQUENCE</scope>
</reference>
<dbReference type="InterPro" id="IPR002104">
    <property type="entry name" value="Integrase_catalytic"/>
</dbReference>
<dbReference type="GO" id="GO:0015074">
    <property type="term" value="P:DNA integration"/>
    <property type="evidence" value="ECO:0007669"/>
    <property type="project" value="InterPro"/>
</dbReference>
<feature type="non-terminal residue" evidence="3">
    <location>
        <position position="1"/>
    </location>
</feature>
<dbReference type="AlphaFoldDB" id="A0A0F9A379"/>
<dbReference type="Pfam" id="PF00589">
    <property type="entry name" value="Phage_integrase"/>
    <property type="match status" value="1"/>
</dbReference>